<name>A0AAD6Z7A6_9AGAR</name>
<feature type="transmembrane region" description="Helical" evidence="1">
    <location>
        <begin position="6"/>
        <end position="23"/>
    </location>
</feature>
<dbReference type="Proteomes" id="UP001218218">
    <property type="component" value="Unassembled WGS sequence"/>
</dbReference>
<dbReference type="Gene3D" id="1.10.630.10">
    <property type="entry name" value="Cytochrome P450"/>
    <property type="match status" value="1"/>
</dbReference>
<evidence type="ECO:0000313" key="3">
    <source>
        <dbReference type="Proteomes" id="UP001218218"/>
    </source>
</evidence>
<organism evidence="2 3">
    <name type="scientific">Mycena albidolilacea</name>
    <dbReference type="NCBI Taxonomy" id="1033008"/>
    <lineage>
        <taxon>Eukaryota</taxon>
        <taxon>Fungi</taxon>
        <taxon>Dikarya</taxon>
        <taxon>Basidiomycota</taxon>
        <taxon>Agaricomycotina</taxon>
        <taxon>Agaricomycetes</taxon>
        <taxon>Agaricomycetidae</taxon>
        <taxon>Agaricales</taxon>
        <taxon>Marasmiineae</taxon>
        <taxon>Mycenaceae</taxon>
        <taxon>Mycena</taxon>
    </lineage>
</organism>
<accession>A0AAD6Z7A6</accession>
<protein>
    <submittedName>
        <fullName evidence="2">Uncharacterized protein</fullName>
    </submittedName>
</protein>
<keyword evidence="1" id="KW-0472">Membrane</keyword>
<keyword evidence="1" id="KW-1133">Transmembrane helix</keyword>
<dbReference type="EMBL" id="JARIHO010000077">
    <property type="protein sequence ID" value="KAJ7310834.1"/>
    <property type="molecule type" value="Genomic_DNA"/>
</dbReference>
<dbReference type="InterPro" id="IPR036396">
    <property type="entry name" value="Cyt_P450_sf"/>
</dbReference>
<sequence length="143" mass="15880">MSYGTPSAGLISILVIYLVLSRPGRGSIGRNIRGPPSPSWIFGETLTPSHHLLLTALNYTGHMLQLMLPPTYGHYEFDWQKLYGPAYRLKGCFGQDRLMFSDPVSLQSILNSSHFAFGPTLENFLYLLFDDKSLVQVNGSAPS</sequence>
<gene>
    <name evidence="2" type="ORF">DFH08DRAFT_718578</name>
</gene>
<comment type="caution">
    <text evidence="2">The sequence shown here is derived from an EMBL/GenBank/DDBJ whole genome shotgun (WGS) entry which is preliminary data.</text>
</comment>
<evidence type="ECO:0000256" key="1">
    <source>
        <dbReference type="SAM" id="Phobius"/>
    </source>
</evidence>
<reference evidence="2" key="1">
    <citation type="submission" date="2023-03" db="EMBL/GenBank/DDBJ databases">
        <title>Massive genome expansion in bonnet fungi (Mycena s.s.) driven by repeated elements and novel gene families across ecological guilds.</title>
        <authorList>
            <consortium name="Lawrence Berkeley National Laboratory"/>
            <person name="Harder C.B."/>
            <person name="Miyauchi S."/>
            <person name="Viragh M."/>
            <person name="Kuo A."/>
            <person name="Thoen E."/>
            <person name="Andreopoulos B."/>
            <person name="Lu D."/>
            <person name="Skrede I."/>
            <person name="Drula E."/>
            <person name="Henrissat B."/>
            <person name="Morin E."/>
            <person name="Kohler A."/>
            <person name="Barry K."/>
            <person name="LaButti K."/>
            <person name="Morin E."/>
            <person name="Salamov A."/>
            <person name="Lipzen A."/>
            <person name="Mereny Z."/>
            <person name="Hegedus B."/>
            <person name="Baldrian P."/>
            <person name="Stursova M."/>
            <person name="Weitz H."/>
            <person name="Taylor A."/>
            <person name="Grigoriev I.V."/>
            <person name="Nagy L.G."/>
            <person name="Martin F."/>
            <person name="Kauserud H."/>
        </authorList>
    </citation>
    <scope>NUCLEOTIDE SEQUENCE</scope>
    <source>
        <strain evidence="2">CBHHK002</strain>
    </source>
</reference>
<proteinExistence type="predicted"/>
<dbReference type="GO" id="GO:0020037">
    <property type="term" value="F:heme binding"/>
    <property type="evidence" value="ECO:0007669"/>
    <property type="project" value="InterPro"/>
</dbReference>
<dbReference type="GO" id="GO:0005506">
    <property type="term" value="F:iron ion binding"/>
    <property type="evidence" value="ECO:0007669"/>
    <property type="project" value="InterPro"/>
</dbReference>
<dbReference type="AlphaFoldDB" id="A0AAD6Z7A6"/>
<dbReference type="GO" id="GO:0016705">
    <property type="term" value="F:oxidoreductase activity, acting on paired donors, with incorporation or reduction of molecular oxygen"/>
    <property type="evidence" value="ECO:0007669"/>
    <property type="project" value="InterPro"/>
</dbReference>
<evidence type="ECO:0000313" key="2">
    <source>
        <dbReference type="EMBL" id="KAJ7310834.1"/>
    </source>
</evidence>
<keyword evidence="3" id="KW-1185">Reference proteome</keyword>
<keyword evidence="1" id="KW-0812">Transmembrane</keyword>
<dbReference type="GO" id="GO:0004497">
    <property type="term" value="F:monooxygenase activity"/>
    <property type="evidence" value="ECO:0007669"/>
    <property type="project" value="InterPro"/>
</dbReference>